<feature type="transmembrane region" description="Helical" evidence="11">
    <location>
        <begin position="207"/>
        <end position="227"/>
    </location>
</feature>
<dbReference type="InterPro" id="IPR005467">
    <property type="entry name" value="His_kinase_dom"/>
</dbReference>
<dbReference type="AlphaFoldDB" id="A0A1W2G908"/>
<evidence type="ECO:0000256" key="6">
    <source>
        <dbReference type="ARBA" id="ARBA00022741"/>
    </source>
</evidence>
<dbReference type="InterPro" id="IPR036097">
    <property type="entry name" value="HisK_dim/P_sf"/>
</dbReference>
<gene>
    <name evidence="14" type="ORF">SAMN04488029_1522</name>
</gene>
<dbReference type="InterPro" id="IPR003661">
    <property type="entry name" value="HisK_dim/P_dom"/>
</dbReference>
<evidence type="ECO:0000256" key="2">
    <source>
        <dbReference type="ARBA" id="ARBA00004370"/>
    </source>
</evidence>
<dbReference type="SUPFAM" id="SSF47384">
    <property type="entry name" value="Homodimeric domain of signal transducing histidine kinase"/>
    <property type="match status" value="1"/>
</dbReference>
<dbReference type="Gene3D" id="1.10.287.130">
    <property type="match status" value="1"/>
</dbReference>
<keyword evidence="11" id="KW-0472">Membrane</keyword>
<evidence type="ECO:0000256" key="8">
    <source>
        <dbReference type="ARBA" id="ARBA00022840"/>
    </source>
</evidence>
<dbReference type="CDD" id="cd00075">
    <property type="entry name" value="HATPase"/>
    <property type="match status" value="1"/>
</dbReference>
<dbReference type="InterPro" id="IPR003594">
    <property type="entry name" value="HATPase_dom"/>
</dbReference>
<dbReference type="GO" id="GO:0005524">
    <property type="term" value="F:ATP binding"/>
    <property type="evidence" value="ECO:0007669"/>
    <property type="project" value="UniProtKB-KW"/>
</dbReference>
<evidence type="ECO:0000256" key="7">
    <source>
        <dbReference type="ARBA" id="ARBA00022777"/>
    </source>
</evidence>
<feature type="transmembrane region" description="Helical" evidence="11">
    <location>
        <begin position="12"/>
        <end position="32"/>
    </location>
</feature>
<dbReference type="InterPro" id="IPR036890">
    <property type="entry name" value="HATPase_C_sf"/>
</dbReference>
<dbReference type="Pfam" id="PF02518">
    <property type="entry name" value="HATPase_c"/>
    <property type="match status" value="1"/>
</dbReference>
<dbReference type="GO" id="GO:0000155">
    <property type="term" value="F:phosphorelay sensor kinase activity"/>
    <property type="evidence" value="ECO:0007669"/>
    <property type="project" value="InterPro"/>
</dbReference>
<keyword evidence="4" id="KW-0597">Phosphoprotein</keyword>
<evidence type="ECO:0000256" key="11">
    <source>
        <dbReference type="SAM" id="Phobius"/>
    </source>
</evidence>
<dbReference type="InterPro" id="IPR003660">
    <property type="entry name" value="HAMP_dom"/>
</dbReference>
<reference evidence="14 15" key="1">
    <citation type="submission" date="2017-04" db="EMBL/GenBank/DDBJ databases">
        <authorList>
            <person name="Afonso C.L."/>
            <person name="Miller P.J."/>
            <person name="Scott M.A."/>
            <person name="Spackman E."/>
            <person name="Goraichik I."/>
            <person name="Dimitrov K.M."/>
            <person name="Suarez D.L."/>
            <person name="Swayne D.E."/>
        </authorList>
    </citation>
    <scope>NUCLEOTIDE SEQUENCE [LARGE SCALE GENOMIC DNA]</scope>
    <source>
        <strain evidence="14 15">DSM 26133</strain>
    </source>
</reference>
<dbReference type="InterPro" id="IPR050351">
    <property type="entry name" value="BphY/WalK/GraS-like"/>
</dbReference>
<keyword evidence="6" id="KW-0547">Nucleotide-binding</keyword>
<comment type="catalytic activity">
    <reaction evidence="1">
        <text>ATP + protein L-histidine = ADP + protein N-phospho-L-histidine.</text>
        <dbReference type="EC" id="2.7.13.3"/>
    </reaction>
</comment>
<dbReference type="OrthoDB" id="9766459at2"/>
<keyword evidence="11" id="KW-0812">Transmembrane</keyword>
<keyword evidence="9" id="KW-0902">Two-component regulatory system</keyword>
<feature type="domain" description="Histidine kinase" evidence="12">
    <location>
        <begin position="293"/>
        <end position="501"/>
    </location>
</feature>
<evidence type="ECO:0000259" key="12">
    <source>
        <dbReference type="PROSITE" id="PS50109"/>
    </source>
</evidence>
<dbReference type="InterPro" id="IPR004358">
    <property type="entry name" value="Sig_transdc_His_kin-like_C"/>
</dbReference>
<dbReference type="Gene3D" id="3.30.565.10">
    <property type="entry name" value="Histidine kinase-like ATPase, C-terminal domain"/>
    <property type="match status" value="1"/>
</dbReference>
<dbReference type="SUPFAM" id="SSF55874">
    <property type="entry name" value="ATPase domain of HSP90 chaperone/DNA topoisomerase II/histidine kinase"/>
    <property type="match status" value="1"/>
</dbReference>
<evidence type="ECO:0000256" key="9">
    <source>
        <dbReference type="ARBA" id="ARBA00023012"/>
    </source>
</evidence>
<keyword evidence="7 14" id="KW-0418">Kinase</keyword>
<evidence type="ECO:0000256" key="10">
    <source>
        <dbReference type="SAM" id="Coils"/>
    </source>
</evidence>
<evidence type="ECO:0000256" key="5">
    <source>
        <dbReference type="ARBA" id="ARBA00022679"/>
    </source>
</evidence>
<comment type="subcellular location">
    <subcellularLocation>
        <location evidence="2">Membrane</location>
    </subcellularLocation>
</comment>
<dbReference type="GO" id="GO:0016020">
    <property type="term" value="C:membrane"/>
    <property type="evidence" value="ECO:0007669"/>
    <property type="project" value="UniProtKB-SubCell"/>
</dbReference>
<dbReference type="EMBL" id="FWYF01000001">
    <property type="protein sequence ID" value="SMD33157.1"/>
    <property type="molecule type" value="Genomic_DNA"/>
</dbReference>
<evidence type="ECO:0000256" key="1">
    <source>
        <dbReference type="ARBA" id="ARBA00000085"/>
    </source>
</evidence>
<dbReference type="GO" id="GO:0030295">
    <property type="term" value="F:protein kinase activator activity"/>
    <property type="evidence" value="ECO:0007669"/>
    <property type="project" value="TreeGrafter"/>
</dbReference>
<dbReference type="PROSITE" id="PS50885">
    <property type="entry name" value="HAMP"/>
    <property type="match status" value="1"/>
</dbReference>
<keyword evidence="10" id="KW-0175">Coiled coil</keyword>
<sequence>MKKNLSKHISGASLFLIVLLVAIGIFSTMRIYNSHNSIDEVARIDVPLIEAMTNIETHQLEQSINFERAVRFAEEIGKYERAGENFALADSIFRSLAQLVDKELVEAEEQVKVGISEATSDNQRIIMKDLLNSLKRMEKEHLSYERDALAVIELLKSNQLTEAIDRVEDVEAEEEKFNKQVETILIQIEKYTETVVNSIEIDERTTLRLVVLFTCFFVMIAIIISFISSNKTTIPIYQLTEGVKRVSKGETSVQVNTPSSGLTAELTTTFNEMVVKLHDAQEEIERHINFSYSTAHDLKAPITNLIGLLDQLFKDADDHDQLLDHAKASAKQIQTVVQALNEVHQLRESLDAKAELVYFDQVLMEVEKSISVQMETSKVIITKWFAKCSTVKYPETQLKSIFLNLITNAIKYSSPNRLLEIEIESYKENDHTVLEVRDNGVGFDSTVSGTEILEPFKQLDPSKEGSGLGLYLIKTIIDHHHGHIEVKSKPGKGTIFTIYLN</sequence>
<evidence type="ECO:0000313" key="14">
    <source>
        <dbReference type="EMBL" id="SMD33157.1"/>
    </source>
</evidence>
<feature type="domain" description="HAMP" evidence="13">
    <location>
        <begin position="230"/>
        <end position="282"/>
    </location>
</feature>
<protein>
    <recommendedName>
        <fullName evidence="3">histidine kinase</fullName>
        <ecNumber evidence="3">2.7.13.3</ecNumber>
    </recommendedName>
</protein>
<keyword evidence="11" id="KW-1133">Transmembrane helix</keyword>
<proteinExistence type="predicted"/>
<dbReference type="CDD" id="cd00082">
    <property type="entry name" value="HisKA"/>
    <property type="match status" value="1"/>
</dbReference>
<dbReference type="GO" id="GO:0000156">
    <property type="term" value="F:phosphorelay response regulator activity"/>
    <property type="evidence" value="ECO:0007669"/>
    <property type="project" value="TreeGrafter"/>
</dbReference>
<dbReference type="Proteomes" id="UP000192472">
    <property type="component" value="Unassembled WGS sequence"/>
</dbReference>
<keyword evidence="5" id="KW-0808">Transferase</keyword>
<keyword evidence="15" id="KW-1185">Reference proteome</keyword>
<dbReference type="PROSITE" id="PS50109">
    <property type="entry name" value="HIS_KIN"/>
    <property type="match status" value="1"/>
</dbReference>
<dbReference type="PANTHER" id="PTHR42878">
    <property type="entry name" value="TWO-COMPONENT HISTIDINE KINASE"/>
    <property type="match status" value="1"/>
</dbReference>
<organism evidence="14 15">
    <name type="scientific">Reichenbachiella faecimaris</name>
    <dbReference type="NCBI Taxonomy" id="692418"/>
    <lineage>
        <taxon>Bacteria</taxon>
        <taxon>Pseudomonadati</taxon>
        <taxon>Bacteroidota</taxon>
        <taxon>Cytophagia</taxon>
        <taxon>Cytophagales</taxon>
        <taxon>Reichenbachiellaceae</taxon>
        <taxon>Reichenbachiella</taxon>
    </lineage>
</organism>
<dbReference type="PRINTS" id="PR00344">
    <property type="entry name" value="BCTRLSENSOR"/>
</dbReference>
<dbReference type="STRING" id="692418.SAMN04488029_1522"/>
<evidence type="ECO:0000259" key="13">
    <source>
        <dbReference type="PROSITE" id="PS50885"/>
    </source>
</evidence>
<dbReference type="EC" id="2.7.13.3" evidence="3"/>
<dbReference type="CDD" id="cd06225">
    <property type="entry name" value="HAMP"/>
    <property type="match status" value="1"/>
</dbReference>
<dbReference type="PANTHER" id="PTHR42878:SF7">
    <property type="entry name" value="SENSOR HISTIDINE KINASE GLRK"/>
    <property type="match status" value="1"/>
</dbReference>
<evidence type="ECO:0000313" key="15">
    <source>
        <dbReference type="Proteomes" id="UP000192472"/>
    </source>
</evidence>
<accession>A0A1W2G908</accession>
<dbReference type="RefSeq" id="WP_139793788.1">
    <property type="nucleotide sequence ID" value="NZ_FWYF01000001.1"/>
</dbReference>
<name>A0A1W2G908_REIFA</name>
<keyword evidence="8" id="KW-0067">ATP-binding</keyword>
<evidence type="ECO:0000256" key="3">
    <source>
        <dbReference type="ARBA" id="ARBA00012438"/>
    </source>
</evidence>
<feature type="coiled-coil region" evidence="10">
    <location>
        <begin position="127"/>
        <end position="180"/>
    </location>
</feature>
<evidence type="ECO:0000256" key="4">
    <source>
        <dbReference type="ARBA" id="ARBA00022553"/>
    </source>
</evidence>
<dbReference type="GO" id="GO:0007234">
    <property type="term" value="P:osmosensory signaling via phosphorelay pathway"/>
    <property type="evidence" value="ECO:0007669"/>
    <property type="project" value="TreeGrafter"/>
</dbReference>
<dbReference type="SMART" id="SM00387">
    <property type="entry name" value="HATPase_c"/>
    <property type="match status" value="1"/>
</dbReference>